<dbReference type="Proteomes" id="UP001055879">
    <property type="component" value="Linkage Group LG01"/>
</dbReference>
<dbReference type="EMBL" id="CM042047">
    <property type="protein sequence ID" value="KAI3770265.1"/>
    <property type="molecule type" value="Genomic_DNA"/>
</dbReference>
<evidence type="ECO:0000313" key="2">
    <source>
        <dbReference type="Proteomes" id="UP001055879"/>
    </source>
</evidence>
<gene>
    <name evidence="1" type="ORF">L6452_01392</name>
</gene>
<proteinExistence type="predicted"/>
<accession>A0ACB9FGJ6</accession>
<evidence type="ECO:0000313" key="1">
    <source>
        <dbReference type="EMBL" id="KAI3770265.1"/>
    </source>
</evidence>
<comment type="caution">
    <text evidence="1">The sequence shown here is derived from an EMBL/GenBank/DDBJ whole genome shotgun (WGS) entry which is preliminary data.</text>
</comment>
<reference evidence="2" key="1">
    <citation type="journal article" date="2022" name="Mol. Ecol. Resour.">
        <title>The genomes of chicory, endive, great burdock and yacon provide insights into Asteraceae palaeo-polyploidization history and plant inulin production.</title>
        <authorList>
            <person name="Fan W."/>
            <person name="Wang S."/>
            <person name="Wang H."/>
            <person name="Wang A."/>
            <person name="Jiang F."/>
            <person name="Liu H."/>
            <person name="Zhao H."/>
            <person name="Xu D."/>
            <person name="Zhang Y."/>
        </authorList>
    </citation>
    <scope>NUCLEOTIDE SEQUENCE [LARGE SCALE GENOMIC DNA]</scope>
    <source>
        <strain evidence="2">cv. Niubang</strain>
    </source>
</reference>
<sequence length="123" mass="13920">MVLDEALAPRGGHSIEKFCKLKHNIGNVNLTNDSVLCCKVCFQDSMILPPHFQRAQTMWKRMTFLTNSNPPRQLLIVKSGLGVFIAGEKAKSELVYFTLQFLGEAIYLMWITSWSVQPKRCGS</sequence>
<protein>
    <submittedName>
        <fullName evidence="1">Uncharacterized protein</fullName>
    </submittedName>
</protein>
<reference evidence="1 2" key="2">
    <citation type="journal article" date="2022" name="Mol. Ecol. Resour.">
        <title>The genomes of chicory, endive, great burdock and yacon provide insights into Asteraceae paleo-polyploidization history and plant inulin production.</title>
        <authorList>
            <person name="Fan W."/>
            <person name="Wang S."/>
            <person name="Wang H."/>
            <person name="Wang A."/>
            <person name="Jiang F."/>
            <person name="Liu H."/>
            <person name="Zhao H."/>
            <person name="Xu D."/>
            <person name="Zhang Y."/>
        </authorList>
    </citation>
    <scope>NUCLEOTIDE SEQUENCE [LARGE SCALE GENOMIC DNA]</scope>
    <source>
        <strain evidence="2">cv. Niubang</strain>
    </source>
</reference>
<name>A0ACB9FGJ6_ARCLA</name>
<keyword evidence="2" id="KW-1185">Reference proteome</keyword>
<organism evidence="1 2">
    <name type="scientific">Arctium lappa</name>
    <name type="common">Greater burdock</name>
    <name type="synonym">Lappa major</name>
    <dbReference type="NCBI Taxonomy" id="4217"/>
    <lineage>
        <taxon>Eukaryota</taxon>
        <taxon>Viridiplantae</taxon>
        <taxon>Streptophyta</taxon>
        <taxon>Embryophyta</taxon>
        <taxon>Tracheophyta</taxon>
        <taxon>Spermatophyta</taxon>
        <taxon>Magnoliopsida</taxon>
        <taxon>eudicotyledons</taxon>
        <taxon>Gunneridae</taxon>
        <taxon>Pentapetalae</taxon>
        <taxon>asterids</taxon>
        <taxon>campanulids</taxon>
        <taxon>Asterales</taxon>
        <taxon>Asteraceae</taxon>
        <taxon>Carduoideae</taxon>
        <taxon>Cardueae</taxon>
        <taxon>Arctiinae</taxon>
        <taxon>Arctium</taxon>
    </lineage>
</organism>